<evidence type="ECO:0000313" key="3">
    <source>
        <dbReference type="Proteomes" id="UP000186890"/>
    </source>
</evidence>
<accession>A0A1Q8E8U7</accession>
<gene>
    <name evidence="2" type="ORF">BU202_04235</name>
</gene>
<dbReference type="InterPro" id="IPR007612">
    <property type="entry name" value="LOR"/>
</dbReference>
<name>A0A1Q8E8U7_9STRE</name>
<dbReference type="Proteomes" id="UP000186890">
    <property type="component" value="Unassembled WGS sequence"/>
</dbReference>
<dbReference type="InterPro" id="IPR025659">
    <property type="entry name" value="Tubby-like_C"/>
</dbReference>
<dbReference type="AlphaFoldDB" id="A0A1Q8E8U7"/>
<dbReference type="EMBL" id="MSJM01000003">
    <property type="protein sequence ID" value="OLF48208.1"/>
    <property type="molecule type" value="Genomic_DNA"/>
</dbReference>
<organism evidence="2 3">
    <name type="scientific">Streptococcus cuniculi</name>
    <dbReference type="NCBI Taxonomy" id="1432788"/>
    <lineage>
        <taxon>Bacteria</taxon>
        <taxon>Bacillati</taxon>
        <taxon>Bacillota</taxon>
        <taxon>Bacilli</taxon>
        <taxon>Lactobacillales</taxon>
        <taxon>Streptococcaceae</taxon>
        <taxon>Streptococcus</taxon>
    </lineage>
</organism>
<proteinExistence type="inferred from homology"/>
<evidence type="ECO:0000313" key="2">
    <source>
        <dbReference type="EMBL" id="OLF48208.1"/>
    </source>
</evidence>
<dbReference type="SUPFAM" id="SSF54518">
    <property type="entry name" value="Tubby C-terminal domain-like"/>
    <property type="match status" value="1"/>
</dbReference>
<dbReference type="RefSeq" id="WP_075104558.1">
    <property type="nucleotide sequence ID" value="NZ_MSJM01000003.1"/>
</dbReference>
<comment type="caution">
    <text evidence="2">The sequence shown here is derived from an EMBL/GenBank/DDBJ whole genome shotgun (WGS) entry which is preliminary data.</text>
</comment>
<dbReference type="InterPro" id="IPR038595">
    <property type="entry name" value="LOR_sf"/>
</dbReference>
<dbReference type="Pfam" id="PF04525">
    <property type="entry name" value="LOR"/>
    <property type="match status" value="1"/>
</dbReference>
<keyword evidence="3" id="KW-1185">Reference proteome</keyword>
<reference evidence="3" key="1">
    <citation type="submission" date="2016-12" db="EMBL/GenBank/DDBJ databases">
        <authorList>
            <person name="Gulvik C.A."/>
        </authorList>
    </citation>
    <scope>NUCLEOTIDE SEQUENCE [LARGE SCALE GENOMIC DNA]</scope>
    <source>
        <strain evidence="3">NED12-00049-6B</strain>
    </source>
</reference>
<sequence length="164" mass="19318">MKQFQIKQRFWSWGGKFDIKDDRGQLCYQVEGSVLKWFKNFEIHDATGQVVSTIQQKFSWFLSRFEVNVLGQVPFIIQQKFSWFKPRYEIENLGLEVIGDFWDMKFDLLHNGLVVARIDQEWFRMTSTYQVTVYEEAYADVTIALVIAIDYVKEMRSASAATAT</sequence>
<protein>
    <recommendedName>
        <fullName evidence="4">UDP-N-acetylenolpyruvoylglucosamine reductase</fullName>
    </recommendedName>
</protein>
<evidence type="ECO:0008006" key="4">
    <source>
        <dbReference type="Google" id="ProtNLM"/>
    </source>
</evidence>
<comment type="similarity">
    <text evidence="1">Belongs to the LOR family.</text>
</comment>
<dbReference type="OrthoDB" id="652307at2"/>
<evidence type="ECO:0000256" key="1">
    <source>
        <dbReference type="ARBA" id="ARBA00005437"/>
    </source>
</evidence>
<dbReference type="Gene3D" id="2.40.160.200">
    <property type="entry name" value="LURP1-related"/>
    <property type="match status" value="1"/>
</dbReference>